<gene>
    <name evidence="10" type="ORF">P9H32_05890</name>
</gene>
<keyword evidence="11" id="KW-1185">Reference proteome</keyword>
<dbReference type="PANTHER" id="PTHR42809">
    <property type="entry name" value="FLAVODOXIN 2"/>
    <property type="match status" value="1"/>
</dbReference>
<keyword evidence="6 8" id="KW-0249">Electron transport</keyword>
<dbReference type="InterPro" id="IPR010086">
    <property type="entry name" value="Flavodoxin_lc"/>
</dbReference>
<keyword evidence="5 8" id="KW-0288">FMN</keyword>
<feature type="domain" description="Flavodoxin-like" evidence="9">
    <location>
        <begin position="3"/>
        <end position="160"/>
    </location>
</feature>
<dbReference type="InterPro" id="IPR008254">
    <property type="entry name" value="Flavodoxin/NO_synth"/>
</dbReference>
<evidence type="ECO:0000256" key="1">
    <source>
        <dbReference type="ARBA" id="ARBA00001917"/>
    </source>
</evidence>
<dbReference type="PRINTS" id="PR00369">
    <property type="entry name" value="FLAVODOXIN"/>
</dbReference>
<dbReference type="Pfam" id="PF00258">
    <property type="entry name" value="Flavodoxin_1"/>
    <property type="match status" value="1"/>
</dbReference>
<sequence length="163" mass="16837">MKRVIVYGSMTGNTQAGAEDLAALLGGKAVAAADADAATLAGCDLLVLGASTWGMGELQDDMADFLSGFAAMDVTVSAGAVFGLGDQFGYGDSFVDGIADMAEALKDKGIRLVGRWPTAGYGFSASRAQDGDEFLGLALDQDNEEEKTAGRLRGWAEQIKAEV</sequence>
<dbReference type="InterPro" id="IPR001094">
    <property type="entry name" value="Flavdoxin-like"/>
</dbReference>
<dbReference type="PROSITE" id="PS00201">
    <property type="entry name" value="FLAVODOXIN"/>
    <property type="match status" value="1"/>
</dbReference>
<dbReference type="Gene3D" id="3.40.50.360">
    <property type="match status" value="1"/>
</dbReference>
<accession>A0ABU5MVP4</accession>
<dbReference type="PROSITE" id="PS50902">
    <property type="entry name" value="FLAVODOXIN_LIKE"/>
    <property type="match status" value="1"/>
</dbReference>
<evidence type="ECO:0000256" key="7">
    <source>
        <dbReference type="ARBA" id="ARBA00023231"/>
    </source>
</evidence>
<keyword evidence="4 8" id="KW-0285">Flavoprotein</keyword>
<evidence type="ECO:0000259" key="9">
    <source>
        <dbReference type="PROSITE" id="PS50902"/>
    </source>
</evidence>
<keyword evidence="3 8" id="KW-0813">Transport</keyword>
<dbReference type="PANTHER" id="PTHR42809:SF1">
    <property type="entry name" value="FLAVODOXIN 1"/>
    <property type="match status" value="1"/>
</dbReference>
<comment type="caution">
    <text evidence="10">The sequence shown here is derived from an EMBL/GenBank/DDBJ whole genome shotgun (WGS) entry which is preliminary data.</text>
</comment>
<organism evidence="10 11">
    <name type="scientific">Pontiella agarivorans</name>
    <dbReference type="NCBI Taxonomy" id="3038953"/>
    <lineage>
        <taxon>Bacteria</taxon>
        <taxon>Pseudomonadati</taxon>
        <taxon>Kiritimatiellota</taxon>
        <taxon>Kiritimatiellia</taxon>
        <taxon>Kiritimatiellales</taxon>
        <taxon>Pontiellaceae</taxon>
        <taxon>Pontiella</taxon>
    </lineage>
</organism>
<evidence type="ECO:0000313" key="11">
    <source>
        <dbReference type="Proteomes" id="UP001290861"/>
    </source>
</evidence>
<proteinExistence type="inferred from homology"/>
<keyword evidence="7" id="KW-0535">Nitrogen fixation</keyword>
<evidence type="ECO:0000313" key="10">
    <source>
        <dbReference type="EMBL" id="MDZ8118156.1"/>
    </source>
</evidence>
<protein>
    <recommendedName>
        <fullName evidence="8">Flavodoxin</fullName>
    </recommendedName>
</protein>
<dbReference type="PIRSF" id="PIRSF038996">
    <property type="entry name" value="FldA"/>
    <property type="match status" value="1"/>
</dbReference>
<evidence type="ECO:0000256" key="5">
    <source>
        <dbReference type="ARBA" id="ARBA00022643"/>
    </source>
</evidence>
<evidence type="ECO:0000256" key="2">
    <source>
        <dbReference type="ARBA" id="ARBA00005267"/>
    </source>
</evidence>
<reference evidence="10 11" key="1">
    <citation type="journal article" date="2024" name="Appl. Environ. Microbiol.">
        <title>Pontiella agarivorans sp. nov., a novel marine anaerobic bacterium capable of degrading macroalgal polysaccharides and fixing nitrogen.</title>
        <authorList>
            <person name="Liu N."/>
            <person name="Kivenson V."/>
            <person name="Peng X."/>
            <person name="Cui Z."/>
            <person name="Lankiewicz T.S."/>
            <person name="Gosselin K.M."/>
            <person name="English C.J."/>
            <person name="Blair E.M."/>
            <person name="O'Malley M.A."/>
            <person name="Valentine D.L."/>
        </authorList>
    </citation>
    <scope>NUCLEOTIDE SEQUENCE [LARGE SCALE GENOMIC DNA]</scope>
    <source>
        <strain evidence="10 11">NLcol2</strain>
    </source>
</reference>
<dbReference type="NCBIfam" id="TIGR01752">
    <property type="entry name" value="flav_long"/>
    <property type="match status" value="1"/>
</dbReference>
<dbReference type="Proteomes" id="UP001290861">
    <property type="component" value="Unassembled WGS sequence"/>
</dbReference>
<dbReference type="InterPro" id="IPR001226">
    <property type="entry name" value="Flavodoxin_CS"/>
</dbReference>
<comment type="function">
    <text evidence="8">Low-potential electron donor to a number of redox enzymes.</text>
</comment>
<evidence type="ECO:0000256" key="3">
    <source>
        <dbReference type="ARBA" id="ARBA00022448"/>
    </source>
</evidence>
<comment type="cofactor">
    <cofactor evidence="1 8">
        <name>FMN</name>
        <dbReference type="ChEBI" id="CHEBI:58210"/>
    </cofactor>
</comment>
<dbReference type="InterPro" id="IPR029039">
    <property type="entry name" value="Flavoprotein-like_sf"/>
</dbReference>
<comment type="similarity">
    <text evidence="2 8">Belongs to the flavodoxin family.</text>
</comment>
<evidence type="ECO:0000256" key="8">
    <source>
        <dbReference type="PIRNR" id="PIRNR038996"/>
    </source>
</evidence>
<name>A0ABU5MVP4_9BACT</name>
<dbReference type="EMBL" id="JARVCO010000007">
    <property type="protein sequence ID" value="MDZ8118156.1"/>
    <property type="molecule type" value="Genomic_DNA"/>
</dbReference>
<dbReference type="SUPFAM" id="SSF52218">
    <property type="entry name" value="Flavoproteins"/>
    <property type="match status" value="1"/>
</dbReference>
<evidence type="ECO:0000256" key="4">
    <source>
        <dbReference type="ARBA" id="ARBA00022630"/>
    </source>
</evidence>
<dbReference type="InterPro" id="IPR050619">
    <property type="entry name" value="Flavodoxin"/>
</dbReference>
<evidence type="ECO:0000256" key="6">
    <source>
        <dbReference type="ARBA" id="ARBA00022982"/>
    </source>
</evidence>